<accession>A0A7L7KNQ8</accession>
<dbReference type="AlphaFoldDB" id="A0A7L7KNQ8"/>
<feature type="domain" description="DUF1543" evidence="1">
    <location>
        <begin position="16"/>
        <end position="63"/>
    </location>
</feature>
<evidence type="ECO:0000259" key="1">
    <source>
        <dbReference type="Pfam" id="PF07566"/>
    </source>
</evidence>
<protein>
    <submittedName>
        <fullName evidence="2">DUF1543 domain-containing protein</fullName>
    </submittedName>
</protein>
<proteinExistence type="predicted"/>
<reference evidence="2 3" key="1">
    <citation type="submission" date="2020-02" db="EMBL/GenBank/DDBJ databases">
        <authorList>
            <person name="Zheng R.K."/>
            <person name="Sun C.M."/>
        </authorList>
    </citation>
    <scope>NUCLEOTIDE SEQUENCE [LARGE SCALE GENOMIC DNA]</scope>
    <source>
        <strain evidence="3">zrk13</strain>
    </source>
</reference>
<dbReference type="InterPro" id="IPR011440">
    <property type="entry name" value="DUF1543"/>
</dbReference>
<organism evidence="2 3">
    <name type="scientific">Candidatus Xianfuyuplasma coldseepsis</name>
    <dbReference type="NCBI Taxonomy" id="2782163"/>
    <lineage>
        <taxon>Bacteria</taxon>
        <taxon>Bacillati</taxon>
        <taxon>Mycoplasmatota</taxon>
        <taxon>Mollicutes</taxon>
        <taxon>Candidatus Izemoplasmatales</taxon>
        <taxon>Candidatus Izemoplasmataceae</taxon>
        <taxon>Candidatus Xianfuyuplasma</taxon>
    </lineage>
</organism>
<keyword evidence="3" id="KW-1185">Reference proteome</keyword>
<name>A0A7L7KNQ8_9MOLU</name>
<sequence length="162" mass="18563">MKQLYMIGVGGNTVQSNIEVHDMQFVYAETLEDCYAVLQHRWYGDSLHIDSYVPLQYIDGYELDFSSTSSQQLYMIVYGGYMSSIIDEIHTYHFVLANTPQEAKAIAKKDMPHFTDMNHVDEIVDVFANAGITCGFRSSTKTFHDNILNHTFIKLQKRSSQS</sequence>
<dbReference type="Gene3D" id="3.10.20.10">
    <property type="match status" value="2"/>
</dbReference>
<evidence type="ECO:0000313" key="2">
    <source>
        <dbReference type="EMBL" id="QMS84390.1"/>
    </source>
</evidence>
<dbReference type="KEGG" id="xcl:G4Z02_01080"/>
<dbReference type="EMBL" id="CP048914">
    <property type="protein sequence ID" value="QMS84390.1"/>
    <property type="molecule type" value="Genomic_DNA"/>
</dbReference>
<dbReference type="Pfam" id="PF07566">
    <property type="entry name" value="DUF1543"/>
    <property type="match status" value="1"/>
</dbReference>
<dbReference type="Proteomes" id="UP000514720">
    <property type="component" value="Chromosome"/>
</dbReference>
<evidence type="ECO:0000313" key="3">
    <source>
        <dbReference type="Proteomes" id="UP000514720"/>
    </source>
</evidence>
<dbReference type="RefSeq" id="WP_258878003.1">
    <property type="nucleotide sequence ID" value="NZ_CP048914.1"/>
</dbReference>
<gene>
    <name evidence="2" type="ORF">G4Z02_01080</name>
</gene>